<reference evidence="1 2" key="1">
    <citation type="submission" date="2018-09" db="EMBL/GenBank/DDBJ databases">
        <title>Genome sequencing of strain 1JSPR-7.</title>
        <authorList>
            <person name="Heo J."/>
            <person name="Kim S.-J."/>
            <person name="Kwon S.-W."/>
        </authorList>
    </citation>
    <scope>NUCLEOTIDE SEQUENCE [LARGE SCALE GENOMIC DNA]</scope>
    <source>
        <strain evidence="1 2">1JSPR-7</strain>
    </source>
</reference>
<dbReference type="OrthoDB" id="1045432at2"/>
<protein>
    <recommendedName>
        <fullName evidence="3">Recombinase RecT</fullName>
    </recommendedName>
</protein>
<dbReference type="EMBL" id="CP032627">
    <property type="protein sequence ID" value="AYG01683.1"/>
    <property type="molecule type" value="Genomic_DNA"/>
</dbReference>
<dbReference type="RefSeq" id="WP_120773052.1">
    <property type="nucleotide sequence ID" value="NZ_CP032627.1"/>
</dbReference>
<dbReference type="GO" id="GO:0003677">
    <property type="term" value="F:DNA binding"/>
    <property type="evidence" value="ECO:0007669"/>
    <property type="project" value="InterPro"/>
</dbReference>
<dbReference type="InterPro" id="IPR018330">
    <property type="entry name" value="RecT_fam"/>
</dbReference>
<evidence type="ECO:0000313" key="2">
    <source>
        <dbReference type="Proteomes" id="UP000269374"/>
    </source>
</evidence>
<dbReference type="Proteomes" id="UP000269374">
    <property type="component" value="Chromosome"/>
</dbReference>
<accession>A0A387BCY3</accession>
<evidence type="ECO:0000313" key="1">
    <source>
        <dbReference type="EMBL" id="AYG01683.1"/>
    </source>
</evidence>
<dbReference type="AlphaFoldDB" id="A0A387BCY3"/>
<organism evidence="1 2">
    <name type="scientific">Lactococcus allomyrinae</name>
    <dbReference type="NCBI Taxonomy" id="2419773"/>
    <lineage>
        <taxon>Bacteria</taxon>
        <taxon>Bacillati</taxon>
        <taxon>Bacillota</taxon>
        <taxon>Bacilli</taxon>
        <taxon>Lactobacillales</taxon>
        <taxon>Streptococcaceae</taxon>
        <taxon>Lactococcus</taxon>
    </lineage>
</organism>
<proteinExistence type="predicted"/>
<evidence type="ECO:0008006" key="3">
    <source>
        <dbReference type="Google" id="ProtNLM"/>
    </source>
</evidence>
<gene>
    <name evidence="1" type="ORF">D7I46_11840</name>
</gene>
<name>A0A387BCY3_9LACT</name>
<dbReference type="Pfam" id="PF03837">
    <property type="entry name" value="RecT"/>
    <property type="match status" value="1"/>
</dbReference>
<sequence length="352" mass="40073">MNENQNLTVLQTQVAKDSAKNLMALNRAGIKYPVGFDPDNAQKSALYELSKVVDKNGVSMVDKAMTNIKTYNSIINAVNNMLIQGLDAGKKQAYFIAYGDEVQLQRSYFGTVTMLERLPEVKRVKAFEYYEDNVPTFGFDPTTMSQTIKEWLPQHKSQELAGAFAVIEKSDGGFEITNMDIEEIHKSWSQSQNYGQTVWLNTPEEVKKAKEAGHNVITRGTKNFYKTNEPNSVQSKFGGEMAKRTVINRAAKLYVNSTNAPTQLIQAYNETTANEYKEHEKDEPLKDVTPPRDYAREISEISTIQELDMFWNHTLPDNEKQNLIEDYKAKKDELFNQHIQQSQEQQGEAKNA</sequence>
<dbReference type="KEGG" id="lact:D7I46_11840"/>
<dbReference type="GO" id="GO:0006259">
    <property type="term" value="P:DNA metabolic process"/>
    <property type="evidence" value="ECO:0007669"/>
    <property type="project" value="InterPro"/>
</dbReference>
<keyword evidence="2" id="KW-1185">Reference proteome</keyword>